<dbReference type="EMBL" id="JALNTZ010000003">
    <property type="protein sequence ID" value="KAJ3657286.1"/>
    <property type="molecule type" value="Genomic_DNA"/>
</dbReference>
<evidence type="ECO:0000313" key="3">
    <source>
        <dbReference type="Proteomes" id="UP001168821"/>
    </source>
</evidence>
<organism evidence="2 3">
    <name type="scientific">Zophobas morio</name>
    <dbReference type="NCBI Taxonomy" id="2755281"/>
    <lineage>
        <taxon>Eukaryota</taxon>
        <taxon>Metazoa</taxon>
        <taxon>Ecdysozoa</taxon>
        <taxon>Arthropoda</taxon>
        <taxon>Hexapoda</taxon>
        <taxon>Insecta</taxon>
        <taxon>Pterygota</taxon>
        <taxon>Neoptera</taxon>
        <taxon>Endopterygota</taxon>
        <taxon>Coleoptera</taxon>
        <taxon>Polyphaga</taxon>
        <taxon>Cucujiformia</taxon>
        <taxon>Tenebrionidae</taxon>
        <taxon>Zophobas</taxon>
    </lineage>
</organism>
<evidence type="ECO:0000313" key="2">
    <source>
        <dbReference type="EMBL" id="KAJ3657286.1"/>
    </source>
</evidence>
<dbReference type="Proteomes" id="UP001168821">
    <property type="component" value="Unassembled WGS sequence"/>
</dbReference>
<reference evidence="2" key="1">
    <citation type="journal article" date="2023" name="G3 (Bethesda)">
        <title>Whole genome assemblies of Zophobas morio and Tenebrio molitor.</title>
        <authorList>
            <person name="Kaur S."/>
            <person name="Stinson S.A."/>
            <person name="diCenzo G.C."/>
        </authorList>
    </citation>
    <scope>NUCLEOTIDE SEQUENCE</scope>
    <source>
        <strain evidence="2">QUZm001</strain>
    </source>
</reference>
<comment type="caution">
    <text evidence="2">The sequence shown here is derived from an EMBL/GenBank/DDBJ whole genome shotgun (WGS) entry which is preliminary data.</text>
</comment>
<evidence type="ECO:0000256" key="1">
    <source>
        <dbReference type="SAM" id="MobiDB-lite"/>
    </source>
</evidence>
<feature type="region of interest" description="Disordered" evidence="1">
    <location>
        <begin position="77"/>
        <end position="102"/>
    </location>
</feature>
<proteinExistence type="predicted"/>
<sequence length="102" mass="11694">MPFDGDNRDKFDLGDKMAVHFSPRTSWRVISVANSIPSPAWMPFASFNHEKNDFYEKMTKSVSNEPRLTNKAEVRLTSAPRPDLRTGVGSKTQNLPETDFFW</sequence>
<gene>
    <name evidence="2" type="ORF">Zmor_009102</name>
</gene>
<keyword evidence="3" id="KW-1185">Reference proteome</keyword>
<dbReference type="AlphaFoldDB" id="A0AA38IKY5"/>
<protein>
    <submittedName>
        <fullName evidence="2">Uncharacterized protein</fullName>
    </submittedName>
</protein>
<name>A0AA38IKY5_9CUCU</name>
<accession>A0AA38IKY5</accession>